<gene>
    <name evidence="1" type="ORF">KUCAC02_000557</name>
</gene>
<organism evidence="1 2">
    <name type="scientific">Chaenocephalus aceratus</name>
    <name type="common">Blackfin icefish</name>
    <name type="synonym">Chaenichthys aceratus</name>
    <dbReference type="NCBI Taxonomy" id="36190"/>
    <lineage>
        <taxon>Eukaryota</taxon>
        <taxon>Metazoa</taxon>
        <taxon>Chordata</taxon>
        <taxon>Craniata</taxon>
        <taxon>Vertebrata</taxon>
        <taxon>Euteleostomi</taxon>
        <taxon>Actinopterygii</taxon>
        <taxon>Neopterygii</taxon>
        <taxon>Teleostei</taxon>
        <taxon>Neoteleostei</taxon>
        <taxon>Acanthomorphata</taxon>
        <taxon>Eupercaria</taxon>
        <taxon>Perciformes</taxon>
        <taxon>Notothenioidei</taxon>
        <taxon>Channichthyidae</taxon>
        <taxon>Chaenocephalus</taxon>
    </lineage>
</organism>
<feature type="non-terminal residue" evidence="1">
    <location>
        <position position="56"/>
    </location>
</feature>
<comment type="caution">
    <text evidence="1">The sequence shown here is derived from an EMBL/GenBank/DDBJ whole genome shotgun (WGS) entry which is preliminary data.</text>
</comment>
<reference evidence="1" key="1">
    <citation type="submission" date="2022-05" db="EMBL/GenBank/DDBJ databases">
        <title>Chromosome-level genome of Chaenocephalus aceratus.</title>
        <authorList>
            <person name="Park H."/>
        </authorList>
    </citation>
    <scope>NUCLEOTIDE SEQUENCE</scope>
    <source>
        <strain evidence="1">KU_202001</strain>
    </source>
</reference>
<evidence type="ECO:0000313" key="1">
    <source>
        <dbReference type="EMBL" id="KAI4808500.1"/>
    </source>
</evidence>
<sequence length="56" mass="6268">TDRSPSHDFIPPPTIPQLSLGKWLHIITSAPLLSFDLPLISQPPTRHTLLFQLKKG</sequence>
<protein>
    <submittedName>
        <fullName evidence="1">Uncharacterized protein</fullName>
    </submittedName>
</protein>
<evidence type="ECO:0000313" key="2">
    <source>
        <dbReference type="Proteomes" id="UP001057452"/>
    </source>
</evidence>
<keyword evidence="2" id="KW-1185">Reference proteome</keyword>
<accession>A0ACB9W749</accession>
<proteinExistence type="predicted"/>
<feature type="non-terminal residue" evidence="1">
    <location>
        <position position="1"/>
    </location>
</feature>
<dbReference type="EMBL" id="CM043802">
    <property type="protein sequence ID" value="KAI4808500.1"/>
    <property type="molecule type" value="Genomic_DNA"/>
</dbReference>
<name>A0ACB9W749_CHAAC</name>
<dbReference type="Proteomes" id="UP001057452">
    <property type="component" value="Chromosome 18"/>
</dbReference>